<evidence type="ECO:0000313" key="2">
    <source>
        <dbReference type="EMBL" id="KAJ3665577.1"/>
    </source>
</evidence>
<dbReference type="Gene3D" id="1.10.443.10">
    <property type="entry name" value="Intergrase catalytic core"/>
    <property type="match status" value="1"/>
</dbReference>
<gene>
    <name evidence="2" type="ORF">Zmor_001068</name>
</gene>
<protein>
    <submittedName>
        <fullName evidence="2">Uncharacterized protein</fullName>
    </submittedName>
</protein>
<dbReference type="EMBL" id="JALNTZ010000001">
    <property type="protein sequence ID" value="KAJ3665577.1"/>
    <property type="molecule type" value="Genomic_DNA"/>
</dbReference>
<keyword evidence="3" id="KW-1185">Reference proteome</keyword>
<evidence type="ECO:0000256" key="1">
    <source>
        <dbReference type="ARBA" id="ARBA00023172"/>
    </source>
</evidence>
<evidence type="ECO:0000313" key="3">
    <source>
        <dbReference type="Proteomes" id="UP001168821"/>
    </source>
</evidence>
<dbReference type="SUPFAM" id="SSF56349">
    <property type="entry name" value="DNA breaking-rejoining enzymes"/>
    <property type="match status" value="1"/>
</dbReference>
<name>A0AA38J698_9CUCU</name>
<dbReference type="AlphaFoldDB" id="A0AA38J698"/>
<dbReference type="Proteomes" id="UP001168821">
    <property type="component" value="Unassembled WGS sequence"/>
</dbReference>
<proteinExistence type="predicted"/>
<dbReference type="GO" id="GO:0006310">
    <property type="term" value="P:DNA recombination"/>
    <property type="evidence" value="ECO:0007669"/>
    <property type="project" value="UniProtKB-KW"/>
</dbReference>
<accession>A0AA38J698</accession>
<keyword evidence="1" id="KW-0233">DNA recombination</keyword>
<dbReference type="InterPro" id="IPR013762">
    <property type="entry name" value="Integrase-like_cat_sf"/>
</dbReference>
<sequence length="107" mass="12146">MLKATINNNENIDITRSNLVPFLKKKSVGYRAKSSHKLQAFLAEADDDNNYLLIKVALIFGISGAMRRDELTRLTVDNIEERSSILTVKTPDSKTHLERTFTSIHLE</sequence>
<dbReference type="GO" id="GO:0003677">
    <property type="term" value="F:DNA binding"/>
    <property type="evidence" value="ECO:0007669"/>
    <property type="project" value="InterPro"/>
</dbReference>
<dbReference type="GO" id="GO:0015074">
    <property type="term" value="P:DNA integration"/>
    <property type="evidence" value="ECO:0007669"/>
    <property type="project" value="InterPro"/>
</dbReference>
<comment type="caution">
    <text evidence="2">The sequence shown here is derived from an EMBL/GenBank/DDBJ whole genome shotgun (WGS) entry which is preliminary data.</text>
</comment>
<organism evidence="2 3">
    <name type="scientific">Zophobas morio</name>
    <dbReference type="NCBI Taxonomy" id="2755281"/>
    <lineage>
        <taxon>Eukaryota</taxon>
        <taxon>Metazoa</taxon>
        <taxon>Ecdysozoa</taxon>
        <taxon>Arthropoda</taxon>
        <taxon>Hexapoda</taxon>
        <taxon>Insecta</taxon>
        <taxon>Pterygota</taxon>
        <taxon>Neoptera</taxon>
        <taxon>Endopterygota</taxon>
        <taxon>Coleoptera</taxon>
        <taxon>Polyphaga</taxon>
        <taxon>Cucujiformia</taxon>
        <taxon>Tenebrionidae</taxon>
        <taxon>Zophobas</taxon>
    </lineage>
</organism>
<reference evidence="2" key="1">
    <citation type="journal article" date="2023" name="G3 (Bethesda)">
        <title>Whole genome assemblies of Zophobas morio and Tenebrio molitor.</title>
        <authorList>
            <person name="Kaur S."/>
            <person name="Stinson S.A."/>
            <person name="diCenzo G.C."/>
        </authorList>
    </citation>
    <scope>NUCLEOTIDE SEQUENCE</scope>
    <source>
        <strain evidence="2">QUZm001</strain>
    </source>
</reference>
<dbReference type="InterPro" id="IPR011010">
    <property type="entry name" value="DNA_brk_join_enz"/>
</dbReference>